<dbReference type="PROSITE" id="PS50198">
    <property type="entry name" value="PPIC_PPIASE_2"/>
    <property type="match status" value="1"/>
</dbReference>
<evidence type="ECO:0000256" key="7">
    <source>
        <dbReference type="ARBA" id="ARBA00031484"/>
    </source>
</evidence>
<dbReference type="Gene3D" id="3.10.50.40">
    <property type="match status" value="1"/>
</dbReference>
<evidence type="ECO:0000256" key="5">
    <source>
        <dbReference type="ARBA" id="ARBA00023110"/>
    </source>
</evidence>
<dbReference type="InterPro" id="IPR023058">
    <property type="entry name" value="PPIase_PpiC_CS"/>
</dbReference>
<gene>
    <name evidence="11" type="ORF">GCM10009069_17770</name>
</gene>
<protein>
    <recommendedName>
        <fullName evidence="4">Parvulin-like PPIase</fullName>
        <ecNumber evidence="3">5.2.1.8</ecNumber>
    </recommendedName>
    <alternativeName>
        <fullName evidence="6">Peptidyl-prolyl cis-trans isomerase plp</fullName>
    </alternativeName>
    <alternativeName>
        <fullName evidence="7">Rotamase plp</fullName>
    </alternativeName>
</protein>
<dbReference type="PANTHER" id="PTHR47245">
    <property type="entry name" value="PEPTIDYLPROLYL ISOMERASE"/>
    <property type="match status" value="1"/>
</dbReference>
<comment type="catalytic activity">
    <reaction evidence="1">
        <text>[protein]-peptidylproline (omega=180) = [protein]-peptidylproline (omega=0)</text>
        <dbReference type="Rhea" id="RHEA:16237"/>
        <dbReference type="Rhea" id="RHEA-COMP:10747"/>
        <dbReference type="Rhea" id="RHEA-COMP:10748"/>
        <dbReference type="ChEBI" id="CHEBI:83833"/>
        <dbReference type="ChEBI" id="CHEBI:83834"/>
        <dbReference type="EC" id="5.2.1.8"/>
    </reaction>
</comment>
<dbReference type="SUPFAM" id="SSF54534">
    <property type="entry name" value="FKBP-like"/>
    <property type="match status" value="1"/>
</dbReference>
<organism evidence="11 12">
    <name type="scientific">Algimonas arctica</name>
    <dbReference type="NCBI Taxonomy" id="1479486"/>
    <lineage>
        <taxon>Bacteria</taxon>
        <taxon>Pseudomonadati</taxon>
        <taxon>Pseudomonadota</taxon>
        <taxon>Alphaproteobacteria</taxon>
        <taxon>Maricaulales</taxon>
        <taxon>Robiginitomaculaceae</taxon>
        <taxon>Algimonas</taxon>
    </lineage>
</organism>
<evidence type="ECO:0000313" key="12">
    <source>
        <dbReference type="Proteomes" id="UP000634004"/>
    </source>
</evidence>
<dbReference type="InterPro" id="IPR046357">
    <property type="entry name" value="PPIase_dom_sf"/>
</dbReference>
<dbReference type="InterPro" id="IPR000297">
    <property type="entry name" value="PPIase_PpiC"/>
</dbReference>
<reference evidence="11" key="2">
    <citation type="submission" date="2020-09" db="EMBL/GenBank/DDBJ databases">
        <authorList>
            <person name="Sun Q."/>
            <person name="Kim S."/>
        </authorList>
    </citation>
    <scope>NUCLEOTIDE SEQUENCE</scope>
    <source>
        <strain evidence="11">KCTC 32513</strain>
    </source>
</reference>
<dbReference type="Pfam" id="PF13616">
    <property type="entry name" value="Rotamase_3"/>
    <property type="match status" value="1"/>
</dbReference>
<feature type="compositionally biased region" description="Polar residues" evidence="9">
    <location>
        <begin position="281"/>
        <end position="290"/>
    </location>
</feature>
<proteinExistence type="inferred from homology"/>
<dbReference type="PANTHER" id="PTHR47245:SF2">
    <property type="entry name" value="PEPTIDYL-PROLYL CIS-TRANS ISOMERASE HP_0175-RELATED"/>
    <property type="match status" value="1"/>
</dbReference>
<dbReference type="AlphaFoldDB" id="A0A8J3CSC7"/>
<reference evidence="11" key="1">
    <citation type="journal article" date="2014" name="Int. J. Syst. Evol. Microbiol.">
        <title>Complete genome sequence of Corynebacterium casei LMG S-19264T (=DSM 44701T), isolated from a smear-ripened cheese.</title>
        <authorList>
            <consortium name="US DOE Joint Genome Institute (JGI-PGF)"/>
            <person name="Walter F."/>
            <person name="Albersmeier A."/>
            <person name="Kalinowski J."/>
            <person name="Ruckert C."/>
        </authorList>
    </citation>
    <scope>NUCLEOTIDE SEQUENCE</scope>
    <source>
        <strain evidence="11">KCTC 32513</strain>
    </source>
</reference>
<feature type="domain" description="PpiC" evidence="10">
    <location>
        <begin position="144"/>
        <end position="234"/>
    </location>
</feature>
<keyword evidence="5 8" id="KW-0697">Rotamase</keyword>
<evidence type="ECO:0000256" key="1">
    <source>
        <dbReference type="ARBA" id="ARBA00000971"/>
    </source>
</evidence>
<dbReference type="InterPro" id="IPR027304">
    <property type="entry name" value="Trigger_fact/SurA_dom_sf"/>
</dbReference>
<comment type="similarity">
    <text evidence="2">Belongs to the PpiC/parvulin rotamase family.</text>
</comment>
<dbReference type="PROSITE" id="PS01096">
    <property type="entry name" value="PPIC_PPIASE_1"/>
    <property type="match status" value="1"/>
</dbReference>
<dbReference type="EMBL" id="BMZH01000006">
    <property type="protein sequence ID" value="GHA95215.1"/>
    <property type="molecule type" value="Genomic_DNA"/>
</dbReference>
<dbReference type="EC" id="5.2.1.8" evidence="3"/>
<evidence type="ECO:0000259" key="10">
    <source>
        <dbReference type="PROSITE" id="PS50198"/>
    </source>
</evidence>
<dbReference type="GO" id="GO:0003755">
    <property type="term" value="F:peptidyl-prolyl cis-trans isomerase activity"/>
    <property type="evidence" value="ECO:0007669"/>
    <property type="project" value="UniProtKB-KW"/>
</dbReference>
<evidence type="ECO:0000256" key="6">
    <source>
        <dbReference type="ARBA" id="ARBA00030642"/>
    </source>
</evidence>
<evidence type="ECO:0000256" key="8">
    <source>
        <dbReference type="PROSITE-ProRule" id="PRU00278"/>
    </source>
</evidence>
<dbReference type="Proteomes" id="UP000634004">
    <property type="component" value="Unassembled WGS sequence"/>
</dbReference>
<keyword evidence="12" id="KW-1185">Reference proteome</keyword>
<keyword evidence="8 11" id="KW-0413">Isomerase</keyword>
<name>A0A8J3CSC7_9PROT</name>
<evidence type="ECO:0000256" key="3">
    <source>
        <dbReference type="ARBA" id="ARBA00013194"/>
    </source>
</evidence>
<evidence type="ECO:0000256" key="4">
    <source>
        <dbReference type="ARBA" id="ARBA00018370"/>
    </source>
</evidence>
<comment type="caution">
    <text evidence="11">The sequence shown here is derived from an EMBL/GenBank/DDBJ whole genome shotgun (WGS) entry which is preliminary data.</text>
</comment>
<dbReference type="InterPro" id="IPR050245">
    <property type="entry name" value="PrsA_foldase"/>
</dbReference>
<evidence type="ECO:0000313" key="11">
    <source>
        <dbReference type="EMBL" id="GHA95215.1"/>
    </source>
</evidence>
<accession>A0A8J3CSC7</accession>
<dbReference type="SUPFAM" id="SSF109998">
    <property type="entry name" value="Triger factor/SurA peptide-binding domain-like"/>
    <property type="match status" value="1"/>
</dbReference>
<sequence>MAGLAGCILAACGTEAPADNENEARITINRTADPVVARVDDTAIYRSDVQRAAEAQGLISANTTLTTDDPIFRVTIDELIDQRLLLLDAVRTGAAKDPEAQRRLNAARERIFGNYRVEIHIADAVNDETIRNLYQAQRDLAGRGEERRVRQIVLADAALAADISQKLDDEEDFDTLAAEFSIDEATRERGGELGWVSRDMLTGPVRTAVFNTPVGTRSAPFEADDGWYIIEVQDTRTPSSRSFEDSRDEIARFMTFEAVEDLLTNLRDRGEIDRVYESGQPAPTTKTDNE</sequence>
<feature type="region of interest" description="Disordered" evidence="9">
    <location>
        <begin position="270"/>
        <end position="290"/>
    </location>
</feature>
<evidence type="ECO:0000256" key="9">
    <source>
        <dbReference type="SAM" id="MobiDB-lite"/>
    </source>
</evidence>
<evidence type="ECO:0000256" key="2">
    <source>
        <dbReference type="ARBA" id="ARBA00007656"/>
    </source>
</evidence>